<dbReference type="SUPFAM" id="SSF51735">
    <property type="entry name" value="NAD(P)-binding Rossmann-fold domains"/>
    <property type="match status" value="1"/>
</dbReference>
<dbReference type="InterPro" id="IPR036291">
    <property type="entry name" value="NAD(P)-bd_dom_sf"/>
</dbReference>
<dbReference type="Gene3D" id="3.40.50.720">
    <property type="entry name" value="NAD(P)-binding Rossmann-like Domain"/>
    <property type="match status" value="1"/>
</dbReference>
<dbReference type="PANTHER" id="PTHR24321">
    <property type="entry name" value="DEHYDROGENASES, SHORT CHAIN"/>
    <property type="match status" value="1"/>
</dbReference>
<dbReference type="EMBL" id="CDPU01000056">
    <property type="protein sequence ID" value="CEO55714.1"/>
    <property type="molecule type" value="Genomic_DNA"/>
</dbReference>
<evidence type="ECO:0000313" key="4">
    <source>
        <dbReference type="EMBL" id="CEO55714.1"/>
    </source>
</evidence>
<protein>
    <recommendedName>
        <fullName evidence="5">Carboxymuconolactone decarboxylase-like domain-containing protein</fullName>
    </recommendedName>
</protein>
<dbReference type="PRINTS" id="PR00081">
    <property type="entry name" value="GDHRDH"/>
</dbReference>
<gene>
    <name evidence="4" type="ORF">BN869_000011772_1</name>
</gene>
<sequence>MRVPALPNPPPFTNQEDAAIAEGIKERRGALGLLPVDLVLLRSPPVAAGWSGLLKSVRGQTSLPASISETAICRVAALNQAWGEYEPHVPLLKKAKPAGWQDIIEHMRKPAGTVPSSTIDKKHAAVLTYADAVTSIKVDDATFGNLREAGFTDREIVEITAVASAYNCVCRFVKIFKAIPNQRPEPAFVSHLDEMAKPYVMNGVALVTGAASGIGRAVAKTFVEEGVTRLILADLNDEGLEETAEQLTAMGDGIIVQAVKTDTSNQESIQNMVDQGVARFGAIHYCVNCAGISTPVRTRSTDLDVECWDRVVNINLRGVWLCMRSQIEQMLKQPADLTMRTGVEPQRGAIVNIASIAGIYSASKHGVIGLSKVDAASYGKEGIRVNTVCPVIKASQAKGAKFLELNDTTAIPRIGRPEEIAQVCVFLSSTRASYVTGEEVIVDGGMVKLLLT</sequence>
<dbReference type="CDD" id="cd05233">
    <property type="entry name" value="SDR_c"/>
    <property type="match status" value="1"/>
</dbReference>
<dbReference type="InterPro" id="IPR002347">
    <property type="entry name" value="SDR_fam"/>
</dbReference>
<keyword evidence="3" id="KW-0560">Oxidoreductase</keyword>
<keyword evidence="2" id="KW-0521">NADP</keyword>
<dbReference type="FunFam" id="3.40.50.720:FF:000084">
    <property type="entry name" value="Short-chain dehydrogenase reductase"/>
    <property type="match status" value="1"/>
</dbReference>
<dbReference type="PANTHER" id="PTHR24321:SF12">
    <property type="entry name" value="SHORT-CHAIN DEHYDROGENASE_REDUCTASE FAMILY, PUTATIVE (AFU_ORTHOLOGUE AFUA_5G14340)-RELATED"/>
    <property type="match status" value="1"/>
</dbReference>
<organism evidence="4">
    <name type="scientific">Bionectria ochroleuca</name>
    <name type="common">Gliocladium roseum</name>
    <dbReference type="NCBI Taxonomy" id="29856"/>
    <lineage>
        <taxon>Eukaryota</taxon>
        <taxon>Fungi</taxon>
        <taxon>Dikarya</taxon>
        <taxon>Ascomycota</taxon>
        <taxon>Pezizomycotina</taxon>
        <taxon>Sordariomycetes</taxon>
        <taxon>Hypocreomycetidae</taxon>
        <taxon>Hypocreales</taxon>
        <taxon>Bionectriaceae</taxon>
        <taxon>Clonostachys</taxon>
    </lineage>
</organism>
<dbReference type="Pfam" id="PF13561">
    <property type="entry name" value="adh_short_C2"/>
    <property type="match status" value="1"/>
</dbReference>
<accession>A0A0B7KF54</accession>
<dbReference type="PRINTS" id="PR00080">
    <property type="entry name" value="SDRFAMILY"/>
</dbReference>
<evidence type="ECO:0000256" key="3">
    <source>
        <dbReference type="ARBA" id="ARBA00023002"/>
    </source>
</evidence>
<proteinExistence type="inferred from homology"/>
<evidence type="ECO:0008006" key="5">
    <source>
        <dbReference type="Google" id="ProtNLM"/>
    </source>
</evidence>
<dbReference type="Gene3D" id="1.20.1290.10">
    <property type="entry name" value="AhpD-like"/>
    <property type="match status" value="1"/>
</dbReference>
<dbReference type="InterPro" id="IPR029032">
    <property type="entry name" value="AhpD-like"/>
</dbReference>
<name>A0A0B7KF54_BIOOC</name>
<reference evidence="4" key="1">
    <citation type="submission" date="2015-01" db="EMBL/GenBank/DDBJ databases">
        <authorList>
            <person name="Durling Mikael"/>
        </authorList>
    </citation>
    <scope>NUCLEOTIDE SEQUENCE</scope>
</reference>
<dbReference type="SUPFAM" id="SSF69118">
    <property type="entry name" value="AhpD-like"/>
    <property type="match status" value="1"/>
</dbReference>
<comment type="similarity">
    <text evidence="1">Belongs to the short-chain dehydrogenases/reductases (SDR) family.</text>
</comment>
<evidence type="ECO:0000256" key="2">
    <source>
        <dbReference type="ARBA" id="ARBA00022857"/>
    </source>
</evidence>
<dbReference type="GO" id="GO:0016491">
    <property type="term" value="F:oxidoreductase activity"/>
    <property type="evidence" value="ECO:0007669"/>
    <property type="project" value="UniProtKB-KW"/>
</dbReference>
<dbReference type="AlphaFoldDB" id="A0A0B7KF54"/>
<evidence type="ECO:0000256" key="1">
    <source>
        <dbReference type="ARBA" id="ARBA00006484"/>
    </source>
</evidence>